<feature type="domain" description="Peptidase S33 tripeptidyl aminopeptidase-like C-terminal" evidence="2">
    <location>
        <begin position="194"/>
        <end position="262"/>
    </location>
</feature>
<dbReference type="GO" id="GO:0004806">
    <property type="term" value="F:triacylglycerol lipase activity"/>
    <property type="evidence" value="ECO:0007669"/>
    <property type="project" value="UniProtKB-EC"/>
</dbReference>
<dbReference type="GO" id="GO:0016020">
    <property type="term" value="C:membrane"/>
    <property type="evidence" value="ECO:0007669"/>
    <property type="project" value="TreeGrafter"/>
</dbReference>
<dbReference type="Pfam" id="PF08386">
    <property type="entry name" value="Abhydrolase_4"/>
    <property type="match status" value="1"/>
</dbReference>
<protein>
    <submittedName>
        <fullName evidence="3">Alpha/beta hydrolase fold protein</fullName>
        <ecNumber evidence="3">3.1.1.3</ecNumber>
    </submittedName>
</protein>
<keyword evidence="3" id="KW-0378">Hydrolase</keyword>
<sequence length="435" mass="47951">MFKLAYAPYKTWTTIPSLGIRMHARTWLAHEDDPHQVPFILIHGLALSSRYMVPLGRRLASMGHDVMAPDLPGFGRSPAPRMSKWPAGPDVREQSNHLLAWMDANGIHKAVLCGNSVGVQIAVEIAARFPDRVERLILIAPTPDPAYRTPARQYARLVLNMPFEAPSINPLMHMEYLSNGLPRMVQQLRRTVDDPIENRLSHVHVPALVIRGQYDKTLTQQWAEEFTSLLPNGKLVVVEGAAHNAHYTAAPLMSQLVHRFITGRFDTRATDMSNEIVVSGMDQGRDRLAPAKLLSPRMHGLLDYASAGLCLALAGVNEWGPRTRQLFAVAGLSTATYSLLTNYEYGLVRKLPMTVHLNIDTCSGLKLLLAAATLLRGEPVTGRWAVAAQGTFNLLAVAATRVPMGPARLVPVQNLSFCAPTDYHPATADENTYSQ</sequence>
<accession>A0A2X2CH65</accession>
<dbReference type="EC" id="3.1.1.3" evidence="3"/>
<dbReference type="Proteomes" id="UP000250443">
    <property type="component" value="Unassembled WGS sequence"/>
</dbReference>
<feature type="domain" description="AB hydrolase-1" evidence="1">
    <location>
        <begin position="38"/>
        <end position="156"/>
    </location>
</feature>
<evidence type="ECO:0000259" key="2">
    <source>
        <dbReference type="Pfam" id="PF08386"/>
    </source>
</evidence>
<dbReference type="InterPro" id="IPR050266">
    <property type="entry name" value="AB_hydrolase_sf"/>
</dbReference>
<evidence type="ECO:0000259" key="1">
    <source>
        <dbReference type="Pfam" id="PF00561"/>
    </source>
</evidence>
<evidence type="ECO:0000313" key="4">
    <source>
        <dbReference type="Proteomes" id="UP000250443"/>
    </source>
</evidence>
<dbReference type="PANTHER" id="PTHR43798:SF33">
    <property type="entry name" value="HYDROLASE, PUTATIVE (AFU_ORTHOLOGUE AFUA_2G14860)-RELATED"/>
    <property type="match status" value="1"/>
</dbReference>
<dbReference type="InterPro" id="IPR000073">
    <property type="entry name" value="AB_hydrolase_1"/>
</dbReference>
<reference evidence="3 4" key="1">
    <citation type="submission" date="2018-06" db="EMBL/GenBank/DDBJ databases">
        <authorList>
            <consortium name="Pathogen Informatics"/>
            <person name="Doyle S."/>
        </authorList>
    </citation>
    <scope>NUCLEOTIDE SEQUENCE [LARGE SCALE GENOMIC DNA]</scope>
    <source>
        <strain evidence="3 4">NCTC11842</strain>
    </source>
</reference>
<dbReference type="Pfam" id="PF00561">
    <property type="entry name" value="Abhydrolase_1"/>
    <property type="match status" value="1"/>
</dbReference>
<dbReference type="PANTHER" id="PTHR43798">
    <property type="entry name" value="MONOACYLGLYCEROL LIPASE"/>
    <property type="match status" value="1"/>
</dbReference>
<dbReference type="PRINTS" id="PR00111">
    <property type="entry name" value="ABHYDROLASE"/>
</dbReference>
<dbReference type="InterPro" id="IPR013595">
    <property type="entry name" value="Pept_S33_TAP-like_C"/>
</dbReference>
<evidence type="ECO:0000313" key="3">
    <source>
        <dbReference type="EMBL" id="SPZ06071.1"/>
    </source>
</evidence>
<dbReference type="AlphaFoldDB" id="A0A2X2CH65"/>
<dbReference type="InterPro" id="IPR029058">
    <property type="entry name" value="AB_hydrolase_fold"/>
</dbReference>
<dbReference type="SUPFAM" id="SSF53474">
    <property type="entry name" value="alpha/beta-Hydrolases"/>
    <property type="match status" value="1"/>
</dbReference>
<dbReference type="RefSeq" id="WP_112297764.1">
    <property type="nucleotide sequence ID" value="NZ_UAUF01000011.1"/>
</dbReference>
<name>A0A2X2CH65_PSELU</name>
<gene>
    <name evidence="3" type="primary">lip3</name>
    <name evidence="3" type="ORF">NCTC11842_01998</name>
</gene>
<organism evidence="3 4">
    <name type="scientific">Pseudomonas luteola</name>
    <dbReference type="NCBI Taxonomy" id="47886"/>
    <lineage>
        <taxon>Bacteria</taxon>
        <taxon>Pseudomonadati</taxon>
        <taxon>Pseudomonadota</taxon>
        <taxon>Gammaproteobacteria</taxon>
        <taxon>Pseudomonadales</taxon>
        <taxon>Pseudomonadaceae</taxon>
        <taxon>Pseudomonas</taxon>
    </lineage>
</organism>
<dbReference type="Gene3D" id="3.40.50.1820">
    <property type="entry name" value="alpha/beta hydrolase"/>
    <property type="match status" value="1"/>
</dbReference>
<dbReference type="EMBL" id="UAUF01000011">
    <property type="protein sequence ID" value="SPZ06071.1"/>
    <property type="molecule type" value="Genomic_DNA"/>
</dbReference>
<proteinExistence type="predicted"/>